<dbReference type="InterPro" id="IPR000524">
    <property type="entry name" value="Tscrpt_reg_HTH_GntR"/>
</dbReference>
<dbReference type="InterPro" id="IPR036388">
    <property type="entry name" value="WH-like_DNA-bd_sf"/>
</dbReference>
<evidence type="ECO:0000313" key="5">
    <source>
        <dbReference type="EMBL" id="MDW9254598.1"/>
    </source>
</evidence>
<evidence type="ECO:0000313" key="6">
    <source>
        <dbReference type="Proteomes" id="UP001272137"/>
    </source>
</evidence>
<dbReference type="AlphaFoldDB" id="A0AAW9CZX7"/>
<evidence type="ECO:0000259" key="4">
    <source>
        <dbReference type="PROSITE" id="PS50949"/>
    </source>
</evidence>
<comment type="caution">
    <text evidence="5">The sequence shown here is derived from an EMBL/GenBank/DDBJ whole genome shotgun (WGS) entry which is preliminary data.</text>
</comment>
<dbReference type="SMART" id="SM00895">
    <property type="entry name" value="FCD"/>
    <property type="match status" value="1"/>
</dbReference>
<dbReference type="Pfam" id="PF07729">
    <property type="entry name" value="FCD"/>
    <property type="match status" value="1"/>
</dbReference>
<dbReference type="Gene3D" id="1.10.10.10">
    <property type="entry name" value="Winged helix-like DNA-binding domain superfamily/Winged helix DNA-binding domain"/>
    <property type="match status" value="1"/>
</dbReference>
<keyword evidence="1" id="KW-0805">Transcription regulation</keyword>
<dbReference type="InterPro" id="IPR011711">
    <property type="entry name" value="GntR_C"/>
</dbReference>
<keyword evidence="2" id="KW-0238">DNA-binding</keyword>
<gene>
    <name evidence="5" type="ORF">C7S16_0642</name>
</gene>
<dbReference type="Gene3D" id="1.20.120.530">
    <property type="entry name" value="GntR ligand-binding domain-like"/>
    <property type="match status" value="1"/>
</dbReference>
<evidence type="ECO:0000256" key="1">
    <source>
        <dbReference type="ARBA" id="ARBA00023015"/>
    </source>
</evidence>
<dbReference type="Proteomes" id="UP001272137">
    <property type="component" value="Unassembled WGS sequence"/>
</dbReference>
<sequence>MILDLELGPGERLTERWAEAQLGASRTPVRAALLRLEAEGLVCREGRGWMVAPLDPREIEQLYVYREVLEAAAVRLAAQYADETAWDALDAQFARPGARMTKEDAHRIGMAFHVRLGELSRNEFIRRGIADAMTRLSRVRWLDTEADHPGWDEHAAILAALRDGNADEAEHRVRAHIGESRDRLMKILERDRRSLRARGAFVA</sequence>
<dbReference type="RefSeq" id="WP_009905316.1">
    <property type="nucleotide sequence ID" value="NZ_CP008914.2"/>
</dbReference>
<dbReference type="GO" id="GO:0003700">
    <property type="term" value="F:DNA-binding transcription factor activity"/>
    <property type="evidence" value="ECO:0007669"/>
    <property type="project" value="InterPro"/>
</dbReference>
<dbReference type="Pfam" id="PF00392">
    <property type="entry name" value="GntR"/>
    <property type="match status" value="1"/>
</dbReference>
<dbReference type="GO" id="GO:0003677">
    <property type="term" value="F:DNA binding"/>
    <property type="evidence" value="ECO:0007669"/>
    <property type="project" value="UniProtKB-KW"/>
</dbReference>
<dbReference type="EMBL" id="QXCT01000002">
    <property type="protein sequence ID" value="MDW9254598.1"/>
    <property type="molecule type" value="Genomic_DNA"/>
</dbReference>
<dbReference type="SUPFAM" id="SSF48008">
    <property type="entry name" value="GntR ligand-binding domain-like"/>
    <property type="match status" value="1"/>
</dbReference>
<name>A0AAW9CZX7_BURTH</name>
<accession>A0AAW9CZX7</accession>
<evidence type="ECO:0000256" key="2">
    <source>
        <dbReference type="ARBA" id="ARBA00023125"/>
    </source>
</evidence>
<dbReference type="PROSITE" id="PS50949">
    <property type="entry name" value="HTH_GNTR"/>
    <property type="match status" value="1"/>
</dbReference>
<reference evidence="5" key="1">
    <citation type="submission" date="2018-08" db="EMBL/GenBank/DDBJ databases">
        <title>Identification of Burkholderia cepacia strains that express a Burkholderia pseudomallei-like capsular polysaccharide.</title>
        <authorList>
            <person name="Burtnick M.N."/>
            <person name="Vongsouvath M."/>
            <person name="Newton P."/>
            <person name="Wuthiekanun V."/>
            <person name="Limmathurotsakul D."/>
            <person name="Brett P.J."/>
            <person name="Chantratita N."/>
            <person name="Dance D.A."/>
        </authorList>
    </citation>
    <scope>NUCLEOTIDE SEQUENCE</scope>
    <source>
        <strain evidence="5">SBXCC001</strain>
    </source>
</reference>
<dbReference type="InterPro" id="IPR008920">
    <property type="entry name" value="TF_FadR/GntR_C"/>
</dbReference>
<protein>
    <submittedName>
        <fullName evidence="5">FCD domain protein</fullName>
    </submittedName>
</protein>
<organism evidence="5 6">
    <name type="scientific">Burkholderia thailandensis</name>
    <dbReference type="NCBI Taxonomy" id="57975"/>
    <lineage>
        <taxon>Bacteria</taxon>
        <taxon>Pseudomonadati</taxon>
        <taxon>Pseudomonadota</taxon>
        <taxon>Betaproteobacteria</taxon>
        <taxon>Burkholderiales</taxon>
        <taxon>Burkholderiaceae</taxon>
        <taxon>Burkholderia</taxon>
        <taxon>pseudomallei group</taxon>
    </lineage>
</organism>
<evidence type="ECO:0000256" key="3">
    <source>
        <dbReference type="ARBA" id="ARBA00023163"/>
    </source>
</evidence>
<keyword evidence="3" id="KW-0804">Transcription</keyword>
<dbReference type="InterPro" id="IPR036390">
    <property type="entry name" value="WH_DNA-bd_sf"/>
</dbReference>
<dbReference type="PANTHER" id="PTHR43537">
    <property type="entry name" value="TRANSCRIPTIONAL REGULATOR, GNTR FAMILY"/>
    <property type="match status" value="1"/>
</dbReference>
<dbReference type="PANTHER" id="PTHR43537:SF5">
    <property type="entry name" value="UXU OPERON TRANSCRIPTIONAL REGULATOR"/>
    <property type="match status" value="1"/>
</dbReference>
<dbReference type="SMART" id="SM00345">
    <property type="entry name" value="HTH_GNTR"/>
    <property type="match status" value="1"/>
</dbReference>
<feature type="domain" description="HTH gntR-type" evidence="4">
    <location>
        <begin position="1"/>
        <end position="54"/>
    </location>
</feature>
<proteinExistence type="predicted"/>
<dbReference type="SUPFAM" id="SSF46785">
    <property type="entry name" value="Winged helix' DNA-binding domain"/>
    <property type="match status" value="1"/>
</dbReference>